<sequence length="332" mass="33899">MNPNPAPGWYQRPEDPSRVEYWDGAAWHVRPPVTASASPTTAPLTTHIATAPAAPAANTTRPFVTWLRTPAGLITAIIVGIVVLAVLLSSPAGAALAILASFALVALAIIGLVRRSRAGKASGSLKAPIAALSMAFVLFVSGTASAGTHAGSSNDAGDADSSVSALVDETAEPTRSATPTPTPTPTIEVTVEKVEVTEPIPYTSSNVDDPGMEKGTTRVATAGVNGTKTIVFDVTYEDGVEVSRTAVEERVSVEPVNEVIAVGSKEPVVVQPDPAPASNCDSNYADACVPIASDVDCAGGSGNGPAYVQGPVRIVGSDIYDLDRDGDGIVCD</sequence>
<protein>
    <submittedName>
        <fullName evidence="5">Surface rod structure-forming protein G</fullName>
    </submittedName>
</protein>
<name>A0A2P8GVC0_9MICO</name>
<keyword evidence="3" id="KW-0472">Membrane</keyword>
<keyword evidence="1" id="KW-0732">Signal</keyword>
<evidence type="ECO:0000256" key="3">
    <source>
        <dbReference type="SAM" id="Phobius"/>
    </source>
</evidence>
<keyword evidence="3" id="KW-1133">Transmembrane helix</keyword>
<feature type="region of interest" description="Disordered" evidence="2">
    <location>
        <begin position="149"/>
        <end position="194"/>
    </location>
</feature>
<dbReference type="InterPro" id="IPR011098">
    <property type="entry name" value="G5_dom"/>
</dbReference>
<dbReference type="EMBL" id="PYAU01000001">
    <property type="protein sequence ID" value="PSL37893.1"/>
    <property type="molecule type" value="Genomic_DNA"/>
</dbReference>
<dbReference type="Proteomes" id="UP000241203">
    <property type="component" value="Unassembled WGS sequence"/>
</dbReference>
<dbReference type="RefSeq" id="WP_243696648.1">
    <property type="nucleotide sequence ID" value="NZ_PYAU01000001.1"/>
</dbReference>
<feature type="domain" description="G5" evidence="4">
    <location>
        <begin position="186"/>
        <end position="266"/>
    </location>
</feature>
<evidence type="ECO:0000313" key="5">
    <source>
        <dbReference type="EMBL" id="PSL37893.1"/>
    </source>
</evidence>
<dbReference type="Gene3D" id="2.20.230.10">
    <property type="entry name" value="Resuscitation-promoting factor rpfb"/>
    <property type="match status" value="1"/>
</dbReference>
<keyword evidence="3" id="KW-0812">Transmembrane</keyword>
<evidence type="ECO:0000256" key="1">
    <source>
        <dbReference type="ARBA" id="ARBA00022729"/>
    </source>
</evidence>
<reference evidence="5 6" key="1">
    <citation type="submission" date="2018-03" db="EMBL/GenBank/DDBJ databases">
        <title>Genomic Encyclopedia of Archaeal and Bacterial Type Strains, Phase II (KMG-II): from individual species to whole genera.</title>
        <authorList>
            <person name="Goeker M."/>
        </authorList>
    </citation>
    <scope>NUCLEOTIDE SEQUENCE [LARGE SCALE GENOMIC DNA]</scope>
    <source>
        <strain evidence="5 6">DSM 21548</strain>
    </source>
</reference>
<dbReference type="PROSITE" id="PS51109">
    <property type="entry name" value="G5"/>
    <property type="match status" value="1"/>
</dbReference>
<feature type="transmembrane region" description="Helical" evidence="3">
    <location>
        <begin position="125"/>
        <end position="144"/>
    </location>
</feature>
<proteinExistence type="predicted"/>
<dbReference type="Pfam" id="PF07501">
    <property type="entry name" value="G5"/>
    <property type="match status" value="1"/>
</dbReference>
<dbReference type="AlphaFoldDB" id="A0A2P8GVC0"/>
<comment type="caution">
    <text evidence="5">The sequence shown here is derived from an EMBL/GenBank/DDBJ whole genome shotgun (WGS) entry which is preliminary data.</text>
</comment>
<organism evidence="5 6">
    <name type="scientific">Labedella gwakjiensis</name>
    <dbReference type="NCBI Taxonomy" id="390269"/>
    <lineage>
        <taxon>Bacteria</taxon>
        <taxon>Bacillati</taxon>
        <taxon>Actinomycetota</taxon>
        <taxon>Actinomycetes</taxon>
        <taxon>Micrococcales</taxon>
        <taxon>Microbacteriaceae</taxon>
        <taxon>Labedella</taxon>
    </lineage>
</organism>
<gene>
    <name evidence="5" type="ORF">CLV49_1501</name>
</gene>
<evidence type="ECO:0000313" key="6">
    <source>
        <dbReference type="Proteomes" id="UP000241203"/>
    </source>
</evidence>
<feature type="transmembrane region" description="Helical" evidence="3">
    <location>
        <begin position="71"/>
        <end position="88"/>
    </location>
</feature>
<feature type="compositionally biased region" description="Low complexity" evidence="2">
    <location>
        <begin position="150"/>
        <end position="189"/>
    </location>
</feature>
<feature type="transmembrane region" description="Helical" evidence="3">
    <location>
        <begin position="94"/>
        <end position="113"/>
    </location>
</feature>
<evidence type="ECO:0000259" key="4">
    <source>
        <dbReference type="PROSITE" id="PS51109"/>
    </source>
</evidence>
<accession>A0A2P8GVC0</accession>
<evidence type="ECO:0000256" key="2">
    <source>
        <dbReference type="SAM" id="MobiDB-lite"/>
    </source>
</evidence>
<dbReference type="SMART" id="SM01208">
    <property type="entry name" value="G5"/>
    <property type="match status" value="1"/>
</dbReference>